<dbReference type="AlphaFoldDB" id="A0A485BQI7"/>
<gene>
    <name evidence="1" type="ORF">NCTC13038_02184</name>
</gene>
<proteinExistence type="predicted"/>
<organism evidence="1 2">
    <name type="scientific">Raoultella terrigena</name>
    <name type="common">Klebsiella terrigena</name>
    <dbReference type="NCBI Taxonomy" id="577"/>
    <lineage>
        <taxon>Bacteria</taxon>
        <taxon>Pseudomonadati</taxon>
        <taxon>Pseudomonadota</taxon>
        <taxon>Gammaproteobacteria</taxon>
        <taxon>Enterobacterales</taxon>
        <taxon>Enterobacteriaceae</taxon>
        <taxon>Klebsiella/Raoultella group</taxon>
        <taxon>Raoultella</taxon>
    </lineage>
</organism>
<dbReference type="Proteomes" id="UP000332594">
    <property type="component" value="Unassembled WGS sequence"/>
</dbReference>
<evidence type="ECO:0000313" key="1">
    <source>
        <dbReference type="EMBL" id="VFS70869.1"/>
    </source>
</evidence>
<dbReference type="EMBL" id="CAADJG010000002">
    <property type="protein sequence ID" value="VFS70869.1"/>
    <property type="molecule type" value="Genomic_DNA"/>
</dbReference>
<reference evidence="1 2" key="1">
    <citation type="submission" date="2019-03" db="EMBL/GenBank/DDBJ databases">
        <authorList>
            <consortium name="Pathogen Informatics"/>
        </authorList>
    </citation>
    <scope>NUCLEOTIDE SEQUENCE [LARGE SCALE GENOMIC DNA]</scope>
    <source>
        <strain evidence="1 2">NCTC13038</strain>
    </source>
</reference>
<sequence length="76" mass="8405">MTADNMILNLFNVDSTARAVAVCPPVSNETVDVKRINSLQDTRHSGLRSAHPHHRLIKPVTRVKNHLLQIVCGILA</sequence>
<accession>A0A485BQI7</accession>
<evidence type="ECO:0000313" key="2">
    <source>
        <dbReference type="Proteomes" id="UP000332594"/>
    </source>
</evidence>
<protein>
    <submittedName>
        <fullName evidence="1">Uncharacterized protein</fullName>
    </submittedName>
</protein>
<name>A0A485BQI7_RAOTE</name>